<dbReference type="CDD" id="cd02869">
    <property type="entry name" value="PseudoU_synth_RluA_like"/>
    <property type="match status" value="1"/>
</dbReference>
<dbReference type="InterPro" id="IPR006145">
    <property type="entry name" value="PsdUridine_synth_RsuA/RluA"/>
</dbReference>
<name>A0A381NYD0_9ZZZZ</name>
<dbReference type="GO" id="GO:0000455">
    <property type="term" value="P:enzyme-directed rRNA pseudouridine synthesis"/>
    <property type="evidence" value="ECO:0007669"/>
    <property type="project" value="TreeGrafter"/>
</dbReference>
<evidence type="ECO:0000256" key="1">
    <source>
        <dbReference type="ARBA" id="ARBA00010876"/>
    </source>
</evidence>
<sequence length="335" mass="37996">MNNSEKKIITYKVSKEDVGIRLDQFLVKKIEDLSRTRLKNLILSNALFVGKNKKLISIDDPAYKVKIGEAYYLHIPEAIDPKPLGQNMPLNIVHEDDDIIVLNKPVGLVVHPAPGNYDRTLVNALISHCGDSLSGIGGEKRPGIVHRLDKDTSGLMVIAKNDKSHENLSKQFASHGKDGKLQRAYKALVWGVPNNKLGEIKNFIGRSHRNRKKMTVFLNKKPNNKNAVTYWKKIKSNKELGFSLIECKLETGRTHQIRVHLNHINLPVIGDPLYGSGYKSKINKLNEDVQSHFKPLQNRQALHAYLLGFEHPRTGKILKYKEEPPYDMQNLIDLL</sequence>
<dbReference type="EMBL" id="UINC01000689">
    <property type="protein sequence ID" value="SUZ59636.1"/>
    <property type="molecule type" value="Genomic_DNA"/>
</dbReference>
<dbReference type="InterPro" id="IPR020103">
    <property type="entry name" value="PsdUridine_synth_cat_dom_sf"/>
</dbReference>
<dbReference type="InterPro" id="IPR006224">
    <property type="entry name" value="PsdUridine_synth_RluA-like_CS"/>
</dbReference>
<proteinExistence type="inferred from homology"/>
<dbReference type="Gene3D" id="3.10.290.10">
    <property type="entry name" value="RNA-binding S4 domain"/>
    <property type="match status" value="1"/>
</dbReference>
<evidence type="ECO:0000259" key="3">
    <source>
        <dbReference type="Pfam" id="PF00849"/>
    </source>
</evidence>
<dbReference type="InterPro" id="IPR036986">
    <property type="entry name" value="S4_RNA-bd_sf"/>
</dbReference>
<organism evidence="4">
    <name type="scientific">marine metagenome</name>
    <dbReference type="NCBI Taxonomy" id="408172"/>
    <lineage>
        <taxon>unclassified sequences</taxon>
        <taxon>metagenomes</taxon>
        <taxon>ecological metagenomes</taxon>
    </lineage>
</organism>
<reference evidence="4" key="1">
    <citation type="submission" date="2018-05" db="EMBL/GenBank/DDBJ databases">
        <authorList>
            <person name="Lanie J.A."/>
            <person name="Ng W.-L."/>
            <person name="Kazmierczak K.M."/>
            <person name="Andrzejewski T.M."/>
            <person name="Davidsen T.M."/>
            <person name="Wayne K.J."/>
            <person name="Tettelin H."/>
            <person name="Glass J.I."/>
            <person name="Rusch D."/>
            <person name="Podicherti R."/>
            <person name="Tsui H.-C.T."/>
            <person name="Winkler M.E."/>
        </authorList>
    </citation>
    <scope>NUCLEOTIDE SEQUENCE</scope>
</reference>
<comment type="similarity">
    <text evidence="1">Belongs to the pseudouridine synthase RluA family.</text>
</comment>
<keyword evidence="2" id="KW-0413">Isomerase</keyword>
<dbReference type="SUPFAM" id="SSF55120">
    <property type="entry name" value="Pseudouridine synthase"/>
    <property type="match status" value="1"/>
</dbReference>
<evidence type="ECO:0000256" key="2">
    <source>
        <dbReference type="ARBA" id="ARBA00023235"/>
    </source>
</evidence>
<protein>
    <recommendedName>
        <fullName evidence="3">Pseudouridine synthase RsuA/RluA-like domain-containing protein</fullName>
    </recommendedName>
</protein>
<gene>
    <name evidence="4" type="ORF">METZ01_LOCUS12490</name>
</gene>
<evidence type="ECO:0000313" key="4">
    <source>
        <dbReference type="EMBL" id="SUZ59636.1"/>
    </source>
</evidence>
<dbReference type="GO" id="GO:0009982">
    <property type="term" value="F:pseudouridine synthase activity"/>
    <property type="evidence" value="ECO:0007669"/>
    <property type="project" value="InterPro"/>
</dbReference>
<dbReference type="GO" id="GO:0003723">
    <property type="term" value="F:RNA binding"/>
    <property type="evidence" value="ECO:0007669"/>
    <property type="project" value="InterPro"/>
</dbReference>
<dbReference type="Gene3D" id="3.30.2350.10">
    <property type="entry name" value="Pseudouridine synthase"/>
    <property type="match status" value="1"/>
</dbReference>
<dbReference type="InterPro" id="IPR006225">
    <property type="entry name" value="PsdUridine_synth_RluC/D"/>
</dbReference>
<accession>A0A381NYD0</accession>
<dbReference type="PANTHER" id="PTHR21600">
    <property type="entry name" value="MITOCHONDRIAL RNA PSEUDOURIDINE SYNTHASE"/>
    <property type="match status" value="1"/>
</dbReference>
<feature type="domain" description="Pseudouridine synthase RsuA/RluA-like" evidence="3">
    <location>
        <begin position="98"/>
        <end position="263"/>
    </location>
</feature>
<dbReference type="AlphaFoldDB" id="A0A381NYD0"/>
<dbReference type="CDD" id="cd00165">
    <property type="entry name" value="S4"/>
    <property type="match status" value="1"/>
</dbReference>
<dbReference type="InterPro" id="IPR050188">
    <property type="entry name" value="RluA_PseudoU_synthase"/>
</dbReference>
<dbReference type="PANTHER" id="PTHR21600:SF44">
    <property type="entry name" value="RIBOSOMAL LARGE SUBUNIT PSEUDOURIDINE SYNTHASE D"/>
    <property type="match status" value="1"/>
</dbReference>
<dbReference type="PROSITE" id="PS50889">
    <property type="entry name" value="S4"/>
    <property type="match status" value="1"/>
</dbReference>
<dbReference type="Pfam" id="PF00849">
    <property type="entry name" value="PseudoU_synth_2"/>
    <property type="match status" value="1"/>
</dbReference>
<dbReference type="PROSITE" id="PS01129">
    <property type="entry name" value="PSI_RLU"/>
    <property type="match status" value="1"/>
</dbReference>
<dbReference type="NCBIfam" id="TIGR00005">
    <property type="entry name" value="rluA_subfam"/>
    <property type="match status" value="1"/>
</dbReference>